<evidence type="ECO:0000256" key="1">
    <source>
        <dbReference type="ARBA" id="ARBA00000085"/>
    </source>
</evidence>
<dbReference type="PROSITE" id="PS50109">
    <property type="entry name" value="HIS_KIN"/>
    <property type="match status" value="1"/>
</dbReference>
<evidence type="ECO:0000259" key="6">
    <source>
        <dbReference type="PROSITE" id="PS50110"/>
    </source>
</evidence>
<dbReference type="SMART" id="SM00448">
    <property type="entry name" value="REC"/>
    <property type="match status" value="1"/>
</dbReference>
<dbReference type="SUPFAM" id="SSF47384">
    <property type="entry name" value="Homodimeric domain of signal transducing histidine kinase"/>
    <property type="match status" value="1"/>
</dbReference>
<dbReference type="SMART" id="SM00387">
    <property type="entry name" value="HATPase_c"/>
    <property type="match status" value="1"/>
</dbReference>
<dbReference type="Pfam" id="PF00512">
    <property type="entry name" value="HisKA"/>
    <property type="match status" value="1"/>
</dbReference>
<accession>A0A1T4PWS6</accession>
<evidence type="ECO:0000313" key="8">
    <source>
        <dbReference type="Proteomes" id="UP000190102"/>
    </source>
</evidence>
<comment type="catalytic activity">
    <reaction evidence="1">
        <text>ATP + protein L-histidine = ADP + protein N-phospho-L-histidine.</text>
        <dbReference type="EC" id="2.7.13.3"/>
    </reaction>
</comment>
<evidence type="ECO:0000259" key="5">
    <source>
        <dbReference type="PROSITE" id="PS50109"/>
    </source>
</evidence>
<dbReference type="EC" id="2.7.13.3" evidence="2"/>
<dbReference type="SUPFAM" id="SSF55874">
    <property type="entry name" value="ATPase domain of HSP90 chaperone/DNA topoisomerase II/histidine kinase"/>
    <property type="match status" value="1"/>
</dbReference>
<dbReference type="GO" id="GO:0000155">
    <property type="term" value="F:phosphorelay sensor kinase activity"/>
    <property type="evidence" value="ECO:0007669"/>
    <property type="project" value="InterPro"/>
</dbReference>
<sequence length="376" mass="41107">MKILAIDDSNVNLLVMKGTLEKHLPDARLETASSGKEGLDLARTWFPDTILLDLQMPDMDGYETIRHLKQNPATAYIPVIVITAADVESKDRVRALDLGADAFLQKPISSHELVAHIKVMLRIKKAEERLRHSQKLEAIGILAGGVAHDFNNILTVIRGYSTMLLMQSAPEDPNHESLQMIVDAAKRATSLTQSLLTFSRKQESTPSKAELCTLVSSFEKFLRRIIGDNITLNFICDQHTVHASVDRSMIEQMLMNLAINARDAMPDGGQLTIATAHVVLDSKAASALELSPGIYIHLTVSDTGCGIPKELIPKIFDPFFTTKEIGKGSGLGLSMVYGIVKQHCGTISVDSLPGNGTTFSIYLPANDTPVIPQENQ</sequence>
<dbReference type="InterPro" id="IPR003594">
    <property type="entry name" value="HATPase_dom"/>
</dbReference>
<organism evidence="7 8">
    <name type="scientific">Trichlorobacter thiogenes</name>
    <dbReference type="NCBI Taxonomy" id="115783"/>
    <lineage>
        <taxon>Bacteria</taxon>
        <taxon>Pseudomonadati</taxon>
        <taxon>Thermodesulfobacteriota</taxon>
        <taxon>Desulfuromonadia</taxon>
        <taxon>Geobacterales</taxon>
        <taxon>Geobacteraceae</taxon>
        <taxon>Trichlorobacter</taxon>
    </lineage>
</organism>
<dbReference type="PRINTS" id="PR00344">
    <property type="entry name" value="BCTRLSENSOR"/>
</dbReference>
<keyword evidence="7" id="KW-0418">Kinase</keyword>
<dbReference type="InterPro" id="IPR003661">
    <property type="entry name" value="HisK_dim/P_dom"/>
</dbReference>
<dbReference type="Pfam" id="PF02518">
    <property type="entry name" value="HATPase_c"/>
    <property type="match status" value="1"/>
</dbReference>
<reference evidence="8" key="1">
    <citation type="submission" date="2017-02" db="EMBL/GenBank/DDBJ databases">
        <authorList>
            <person name="Varghese N."/>
            <person name="Submissions S."/>
        </authorList>
    </citation>
    <scope>NUCLEOTIDE SEQUENCE [LARGE SCALE GENOMIC DNA]</scope>
    <source>
        <strain evidence="8">ATCC BAA-34</strain>
    </source>
</reference>
<gene>
    <name evidence="7" type="ORF">SAMN02745119_02128</name>
</gene>
<keyword evidence="8" id="KW-1185">Reference proteome</keyword>
<evidence type="ECO:0000313" key="7">
    <source>
        <dbReference type="EMBL" id="SJZ96000.1"/>
    </source>
</evidence>
<feature type="modified residue" description="4-aspartylphosphate" evidence="4">
    <location>
        <position position="53"/>
    </location>
</feature>
<dbReference type="PROSITE" id="PS50110">
    <property type="entry name" value="RESPONSE_REGULATORY"/>
    <property type="match status" value="1"/>
</dbReference>
<dbReference type="OrthoDB" id="9761263at2"/>
<feature type="domain" description="Histidine kinase" evidence="5">
    <location>
        <begin position="145"/>
        <end position="367"/>
    </location>
</feature>
<dbReference type="InterPro" id="IPR001789">
    <property type="entry name" value="Sig_transdc_resp-reg_receiver"/>
</dbReference>
<dbReference type="Proteomes" id="UP000190102">
    <property type="component" value="Unassembled WGS sequence"/>
</dbReference>
<dbReference type="PANTHER" id="PTHR43065">
    <property type="entry name" value="SENSOR HISTIDINE KINASE"/>
    <property type="match status" value="1"/>
</dbReference>
<dbReference type="InterPro" id="IPR004358">
    <property type="entry name" value="Sig_transdc_His_kin-like_C"/>
</dbReference>
<keyword evidence="7" id="KW-0808">Transferase</keyword>
<protein>
    <recommendedName>
        <fullName evidence="2">histidine kinase</fullName>
        <ecNumber evidence="2">2.7.13.3</ecNumber>
    </recommendedName>
</protein>
<evidence type="ECO:0000256" key="2">
    <source>
        <dbReference type="ARBA" id="ARBA00012438"/>
    </source>
</evidence>
<dbReference type="AlphaFoldDB" id="A0A1T4PWS6"/>
<dbReference type="SMART" id="SM00388">
    <property type="entry name" value="HisKA"/>
    <property type="match status" value="1"/>
</dbReference>
<dbReference type="InterPro" id="IPR036097">
    <property type="entry name" value="HisK_dim/P_sf"/>
</dbReference>
<dbReference type="CDD" id="cd00082">
    <property type="entry name" value="HisKA"/>
    <property type="match status" value="1"/>
</dbReference>
<evidence type="ECO:0000256" key="3">
    <source>
        <dbReference type="ARBA" id="ARBA00022553"/>
    </source>
</evidence>
<dbReference type="EMBL" id="FUWR01000011">
    <property type="protein sequence ID" value="SJZ96000.1"/>
    <property type="molecule type" value="Genomic_DNA"/>
</dbReference>
<keyword evidence="3 4" id="KW-0597">Phosphoprotein</keyword>
<dbReference type="Pfam" id="PF00072">
    <property type="entry name" value="Response_reg"/>
    <property type="match status" value="1"/>
</dbReference>
<dbReference type="InterPro" id="IPR011006">
    <property type="entry name" value="CheY-like_superfamily"/>
</dbReference>
<dbReference type="Gene3D" id="1.10.287.130">
    <property type="match status" value="1"/>
</dbReference>
<dbReference type="PANTHER" id="PTHR43065:SF42">
    <property type="entry name" value="TWO-COMPONENT SENSOR PPRA"/>
    <property type="match status" value="1"/>
</dbReference>
<dbReference type="SUPFAM" id="SSF52172">
    <property type="entry name" value="CheY-like"/>
    <property type="match status" value="1"/>
</dbReference>
<name>A0A1T4PWS6_9BACT</name>
<feature type="domain" description="Response regulatory" evidence="6">
    <location>
        <begin position="2"/>
        <end position="121"/>
    </location>
</feature>
<dbReference type="InterPro" id="IPR036890">
    <property type="entry name" value="HATPase_C_sf"/>
</dbReference>
<dbReference type="STRING" id="115783.SAMN02745119_02128"/>
<dbReference type="RefSeq" id="WP_078790406.1">
    <property type="nucleotide sequence ID" value="NZ_FUWR01000011.1"/>
</dbReference>
<proteinExistence type="predicted"/>
<dbReference type="InterPro" id="IPR005467">
    <property type="entry name" value="His_kinase_dom"/>
</dbReference>
<dbReference type="Gene3D" id="3.40.50.2300">
    <property type="match status" value="1"/>
</dbReference>
<dbReference type="Gene3D" id="3.30.565.10">
    <property type="entry name" value="Histidine kinase-like ATPase, C-terminal domain"/>
    <property type="match status" value="1"/>
</dbReference>
<evidence type="ECO:0000256" key="4">
    <source>
        <dbReference type="PROSITE-ProRule" id="PRU00169"/>
    </source>
</evidence>